<evidence type="ECO:0000313" key="1">
    <source>
        <dbReference type="EMBL" id="SDH32023.1"/>
    </source>
</evidence>
<dbReference type="OrthoDB" id="4377013at2"/>
<keyword evidence="2" id="KW-1185">Reference proteome</keyword>
<proteinExistence type="predicted"/>
<dbReference type="AlphaFoldDB" id="A0A1G8BG79"/>
<name>A0A1G8BG79_9FLAO</name>
<accession>A0A1G8BG79</accession>
<dbReference type="Proteomes" id="UP000199274">
    <property type="component" value="Unassembled WGS sequence"/>
</dbReference>
<reference evidence="2" key="1">
    <citation type="submission" date="2016-10" db="EMBL/GenBank/DDBJ databases">
        <authorList>
            <person name="Varghese N."/>
            <person name="Submissions S."/>
        </authorList>
    </citation>
    <scope>NUCLEOTIDE SEQUENCE [LARGE SCALE GENOMIC DNA]</scope>
    <source>
        <strain evidence="2">CGMCC 1.2747</strain>
    </source>
</reference>
<protein>
    <submittedName>
        <fullName evidence="1">Uncharacterized protein</fullName>
    </submittedName>
</protein>
<gene>
    <name evidence="1" type="ORF">SAMN04488062_10632</name>
</gene>
<evidence type="ECO:0000313" key="2">
    <source>
        <dbReference type="Proteomes" id="UP000199274"/>
    </source>
</evidence>
<sequence length="122" mass="14416">MYELLFWKYLEGIYLNHHEVYEALIEEEAHIEGLEELPVQVILNRIASVFSKWEKVDDKSWKNNNGVGAFHIRTTPQSIKIDCYGTEGKTMDALVNIMEEFKCALYDPQVPQRYDEMAEYFF</sequence>
<organism evidence="1 2">
    <name type="scientific">Flavobacterium omnivorum</name>
    <dbReference type="NCBI Taxonomy" id="178355"/>
    <lineage>
        <taxon>Bacteria</taxon>
        <taxon>Pseudomonadati</taxon>
        <taxon>Bacteroidota</taxon>
        <taxon>Flavobacteriia</taxon>
        <taxon>Flavobacteriales</taxon>
        <taxon>Flavobacteriaceae</taxon>
        <taxon>Flavobacterium</taxon>
    </lineage>
</organism>
<dbReference type="RefSeq" id="WP_091257174.1">
    <property type="nucleotide sequence ID" value="NZ_FNDB01000006.1"/>
</dbReference>
<dbReference type="EMBL" id="FNDB01000006">
    <property type="protein sequence ID" value="SDH32023.1"/>
    <property type="molecule type" value="Genomic_DNA"/>
</dbReference>